<name>A0AAD9UA04_9ROSI</name>
<feature type="region of interest" description="Disordered" evidence="1">
    <location>
        <begin position="221"/>
        <end position="300"/>
    </location>
</feature>
<sequence length="300" mass="34162">MMESDKKSLQSLIERAEDLHDRLSNEIDSSIDFCRFCSDHGRYCDVGETPFEERYRLIAIRDSLKEVQNMLMFLQKLQSWQMMDMDTGLTRLEESRLNLIEQVKAYQGRTELDVLKELNSCFGDFNGKKKPELDVQNGKRRIANLVACCLRFCLNPWKWQKAVGIAVKLILVSASISTTIQFYQSRQKNCSSQRRILSFVESTEADKKDAQTVLTISKNPLDSTSFSEETPTETSTAPSESSYEFYSSWETYSPTSSEQSFHSGSPSDSDALLDLSQIFMASRTDPQPSTQTVETSSDET</sequence>
<dbReference type="Proteomes" id="UP001280121">
    <property type="component" value="Unassembled WGS sequence"/>
</dbReference>
<dbReference type="EMBL" id="JANJYI010000005">
    <property type="protein sequence ID" value="KAK2650125.1"/>
    <property type="molecule type" value="Genomic_DNA"/>
</dbReference>
<dbReference type="AlphaFoldDB" id="A0AAD9UA04"/>
<dbReference type="PANTHER" id="PTHR33600:SF5">
    <property type="entry name" value="PLASTID DIVISION PROTEIN PDV1"/>
    <property type="match status" value="1"/>
</dbReference>
<dbReference type="GO" id="GO:0010020">
    <property type="term" value="P:chloroplast fission"/>
    <property type="evidence" value="ECO:0007669"/>
    <property type="project" value="InterPro"/>
</dbReference>
<proteinExistence type="predicted"/>
<feature type="compositionally biased region" description="Low complexity" evidence="1">
    <location>
        <begin position="223"/>
        <end position="253"/>
    </location>
</feature>
<gene>
    <name evidence="2" type="ORF">Ddye_017614</name>
</gene>
<evidence type="ECO:0000313" key="3">
    <source>
        <dbReference type="Proteomes" id="UP001280121"/>
    </source>
</evidence>
<organism evidence="2 3">
    <name type="scientific">Dipteronia dyeriana</name>
    <dbReference type="NCBI Taxonomy" id="168575"/>
    <lineage>
        <taxon>Eukaryota</taxon>
        <taxon>Viridiplantae</taxon>
        <taxon>Streptophyta</taxon>
        <taxon>Embryophyta</taxon>
        <taxon>Tracheophyta</taxon>
        <taxon>Spermatophyta</taxon>
        <taxon>Magnoliopsida</taxon>
        <taxon>eudicotyledons</taxon>
        <taxon>Gunneridae</taxon>
        <taxon>Pentapetalae</taxon>
        <taxon>rosids</taxon>
        <taxon>malvids</taxon>
        <taxon>Sapindales</taxon>
        <taxon>Sapindaceae</taxon>
        <taxon>Hippocastanoideae</taxon>
        <taxon>Acereae</taxon>
        <taxon>Dipteronia</taxon>
    </lineage>
</organism>
<evidence type="ECO:0000313" key="2">
    <source>
        <dbReference type="EMBL" id="KAK2650125.1"/>
    </source>
</evidence>
<dbReference type="InterPro" id="IPR038939">
    <property type="entry name" value="PDV1/PDV2"/>
</dbReference>
<comment type="caution">
    <text evidence="2">The sequence shown here is derived from an EMBL/GenBank/DDBJ whole genome shotgun (WGS) entry which is preliminary data.</text>
</comment>
<feature type="compositionally biased region" description="Low complexity" evidence="1">
    <location>
        <begin position="263"/>
        <end position="276"/>
    </location>
</feature>
<evidence type="ECO:0000256" key="1">
    <source>
        <dbReference type="SAM" id="MobiDB-lite"/>
    </source>
</evidence>
<feature type="compositionally biased region" description="Polar residues" evidence="1">
    <location>
        <begin position="284"/>
        <end position="300"/>
    </location>
</feature>
<dbReference type="PANTHER" id="PTHR33600">
    <property type="entry name" value="PLASTID DIVISION PROTEIN PDV2"/>
    <property type="match status" value="1"/>
</dbReference>
<protein>
    <submittedName>
        <fullName evidence="2">Uncharacterized protein</fullName>
    </submittedName>
</protein>
<reference evidence="2" key="1">
    <citation type="journal article" date="2023" name="Plant J.">
        <title>Genome sequences and population genomics provide insights into the demographic history, inbreeding, and mutation load of two 'living fossil' tree species of Dipteronia.</title>
        <authorList>
            <person name="Feng Y."/>
            <person name="Comes H.P."/>
            <person name="Chen J."/>
            <person name="Zhu S."/>
            <person name="Lu R."/>
            <person name="Zhang X."/>
            <person name="Li P."/>
            <person name="Qiu J."/>
            <person name="Olsen K.M."/>
            <person name="Qiu Y."/>
        </authorList>
    </citation>
    <scope>NUCLEOTIDE SEQUENCE</scope>
    <source>
        <strain evidence="2">KIB01</strain>
    </source>
</reference>
<keyword evidence="3" id="KW-1185">Reference proteome</keyword>
<accession>A0AAD9UA04</accession>